<dbReference type="InterPro" id="IPR001736">
    <property type="entry name" value="PLipase_D/transphosphatidylase"/>
</dbReference>
<feature type="region of interest" description="Disordered" evidence="7">
    <location>
        <begin position="131"/>
        <end position="172"/>
    </location>
</feature>
<dbReference type="EMBL" id="BEXD01004124">
    <property type="protein sequence ID" value="GBC07134.1"/>
    <property type="molecule type" value="Genomic_DNA"/>
</dbReference>
<dbReference type="Pfam" id="PF00787">
    <property type="entry name" value="PX"/>
    <property type="match status" value="1"/>
</dbReference>
<dbReference type="Proteomes" id="UP000247702">
    <property type="component" value="Unassembled WGS sequence"/>
</dbReference>
<proteinExistence type="inferred from homology"/>
<dbReference type="PIRSF" id="PIRSF009376">
    <property type="entry name" value="Phospholipase_D_euk"/>
    <property type="match status" value="1"/>
</dbReference>
<reference evidence="10 12" key="1">
    <citation type="submission" date="2017-11" db="EMBL/GenBank/DDBJ databases">
        <title>The genome of Rhizophagus clarus HR1 reveals common genetic basis of auxotrophy among arbuscular mycorrhizal fungi.</title>
        <authorList>
            <person name="Kobayashi Y."/>
        </authorList>
    </citation>
    <scope>NUCLEOTIDE SEQUENCE [LARGE SCALE GENOMIC DNA]</scope>
    <source>
        <strain evidence="10 12">HR1</strain>
    </source>
</reference>
<feature type="region of interest" description="Disordered" evidence="7">
    <location>
        <begin position="88"/>
        <end position="109"/>
    </location>
</feature>
<dbReference type="PROSITE" id="PS50035">
    <property type="entry name" value="PLD"/>
    <property type="match status" value="2"/>
</dbReference>
<dbReference type="STRING" id="94130.A0A2Z6RWI4"/>
<evidence type="ECO:0000313" key="10">
    <source>
        <dbReference type="EMBL" id="GBC07134.1"/>
    </source>
</evidence>
<dbReference type="GO" id="GO:0035556">
    <property type="term" value="P:intracellular signal transduction"/>
    <property type="evidence" value="ECO:0007669"/>
    <property type="project" value="InterPro"/>
</dbReference>
<dbReference type="Pfam" id="PF13091">
    <property type="entry name" value="PLDc_2"/>
    <property type="match status" value="1"/>
</dbReference>
<comment type="similarity">
    <text evidence="1 6">Belongs to the phospholipase D family.</text>
</comment>
<evidence type="ECO:0000256" key="6">
    <source>
        <dbReference type="PIRNR" id="PIRNR009376"/>
    </source>
</evidence>
<keyword evidence="12" id="KW-1185">Reference proteome</keyword>
<keyword evidence="3 6" id="KW-0378">Hydrolase</keyword>
<evidence type="ECO:0000256" key="4">
    <source>
        <dbReference type="ARBA" id="ARBA00022963"/>
    </source>
</evidence>
<organism evidence="10 12">
    <name type="scientific">Rhizophagus clarus</name>
    <dbReference type="NCBI Taxonomy" id="94130"/>
    <lineage>
        <taxon>Eukaryota</taxon>
        <taxon>Fungi</taxon>
        <taxon>Fungi incertae sedis</taxon>
        <taxon>Mucoromycota</taxon>
        <taxon>Glomeromycotina</taxon>
        <taxon>Glomeromycetes</taxon>
        <taxon>Glomerales</taxon>
        <taxon>Glomeraceae</taxon>
        <taxon>Rhizophagus</taxon>
    </lineage>
</organism>
<feature type="domain" description="PLD phosphodiesterase" evidence="8">
    <location>
        <begin position="606"/>
        <end position="633"/>
    </location>
</feature>
<feature type="domain" description="PLD phosphodiesterase" evidence="8">
    <location>
        <begin position="956"/>
        <end position="983"/>
    </location>
</feature>
<gene>
    <name evidence="11" type="ORF">RCL2_002165600</name>
    <name evidence="10" type="ORF">RclHR1_07280011</name>
</gene>
<accession>A0A2Z6RWI4</accession>
<protein>
    <recommendedName>
        <fullName evidence="6">Phospholipase</fullName>
        <ecNumber evidence="6">3.1.4.4</ecNumber>
    </recommendedName>
</protein>
<evidence type="ECO:0000256" key="2">
    <source>
        <dbReference type="ARBA" id="ARBA00022737"/>
    </source>
</evidence>
<feature type="domain" description="PX" evidence="9">
    <location>
        <begin position="236"/>
        <end position="360"/>
    </location>
</feature>
<dbReference type="InterPro" id="IPR036871">
    <property type="entry name" value="PX_dom_sf"/>
</dbReference>
<reference evidence="11" key="2">
    <citation type="submission" date="2019-10" db="EMBL/GenBank/DDBJ databases">
        <title>Conservation and host-specific expression of non-tandemly repeated heterogenous ribosome RNA gene in arbuscular mycorrhizal fungi.</title>
        <authorList>
            <person name="Maeda T."/>
            <person name="Kobayashi Y."/>
            <person name="Nakagawa T."/>
            <person name="Ezawa T."/>
            <person name="Yamaguchi K."/>
            <person name="Bino T."/>
            <person name="Nishimoto Y."/>
            <person name="Shigenobu S."/>
            <person name="Kawaguchi M."/>
        </authorList>
    </citation>
    <scope>NUCLEOTIDE SEQUENCE</scope>
    <source>
        <strain evidence="11">HR1</strain>
    </source>
</reference>
<dbReference type="InterPro" id="IPR025202">
    <property type="entry name" value="PLD-like_dom"/>
</dbReference>
<comment type="catalytic activity">
    <reaction evidence="6">
        <text>a 1,2-diacyl-sn-glycero-3-phosphocholine + H2O = a 1,2-diacyl-sn-glycero-3-phosphate + choline + H(+)</text>
        <dbReference type="Rhea" id="RHEA:14445"/>
        <dbReference type="ChEBI" id="CHEBI:15354"/>
        <dbReference type="ChEBI" id="CHEBI:15377"/>
        <dbReference type="ChEBI" id="CHEBI:15378"/>
        <dbReference type="ChEBI" id="CHEBI:57643"/>
        <dbReference type="ChEBI" id="CHEBI:58608"/>
        <dbReference type="EC" id="3.1.4.4"/>
    </reaction>
</comment>
<dbReference type="EMBL" id="BLAL01000239">
    <property type="protein sequence ID" value="GES94962.1"/>
    <property type="molecule type" value="Genomic_DNA"/>
</dbReference>
<dbReference type="Proteomes" id="UP000615446">
    <property type="component" value="Unassembled WGS sequence"/>
</dbReference>
<dbReference type="Gene3D" id="3.30.1520.10">
    <property type="entry name" value="Phox-like domain"/>
    <property type="match status" value="1"/>
</dbReference>
<evidence type="ECO:0000259" key="9">
    <source>
        <dbReference type="PROSITE" id="PS50195"/>
    </source>
</evidence>
<dbReference type="AlphaFoldDB" id="A0A2Z6RWI4"/>
<dbReference type="GO" id="GO:0035091">
    <property type="term" value="F:phosphatidylinositol binding"/>
    <property type="evidence" value="ECO:0007669"/>
    <property type="project" value="InterPro"/>
</dbReference>
<sequence>MSTSNEPNNPKSVQNGISNQNESTPNKRHYPHPHDTVELSKSTLALLNPHEEEQNQSDDEDEDEVAPPWHHNIFAYVFKAIGDDQQSQLRSTDVDQQKRQKRPYIHRLQSQTYNKSLDCGLSEHQLAAPYIEEEQPERPEDFKRSSATPLLSRDERPVSSEAGGSSTLPHENSLRERAKKALAMHQLKNLFTPSNKEHLEHAGNLSSELLPIAISVPFLWFRRDHKGYRAPPIIFEALKLAITDSHSDENMYNLQTIFRIELEYGDVKWVIKRTGLEFFQLDLNLKKRSELAGMPSFPTGMSAWLGTLFHRSEERHARQAALALERRKTLQEYLIRIIDMLRKNVSYDLNEFLELSAISITRDMGWKGKECYLDNKVEKFRSPIFFWRRSSNEKWEREWVIVRDSYIAFCPHISSTSVSDVFLLDKYFKCIRTQNHGIQKVLSHDRIEISNSSRKIELKGDRRTLDSLMESIHRVKTSSPWVRQHRFDSYAPIRENAKIKWYVDGKDYFFAVSQAILAAKSEIYIEDWWLSPELYLRRPPHENEDFRLDNLLKKKAEEGVMIYIVVYKEVKYALTLDSRHTKLTLESLHRNIRVQRHPDHGPEGTMFWAHHEKMVVVDSQVAFIGGLDLCFGRYDTHKHEMVDWFPEETQKLRPIWPGLDYSNPRVKDFVNVADYLKEIIDKKRTPRMPWHDVSMGMIGPPARDVARHFVQRWNFIKDEKAFNKEKFPFLTPKGEYVSTRDESLFRGTCEVQLLRSSAEWSSGIIQENSIYNAYVHLIRTSKHFIYIENQFFITSCGNEDNYVIKNRIGEAIVERVIRAHKKNEKFRIIVVMPLLPAFEADLSSKDAGTIRMVMHWQYVSICRGGKSVIEKIAEAGIKPDDYISFFALRGYDKIHGQDNKGKKSEAPSSSTATDHPKQDSFSDEQSRPISDGRIGGEPAIPSGIKQMDPNQNFVTEEVYIHSKLMIVDDRFVICGSANINDRSQVGNRDSEIAIVVEDKKHVNSRMNGVEYQAAKFAYTLRSELFKEHLGLCDPQDYSSVTKSSLPPVNKEILFDLLHERDRSISSVLDDDLNYKEPKINHPTKQDLVVMDPLSDEFYTHWTTTARNNSETYRSVFRCIPDKNVTNWDGYRNFVPDQTKVPVGHVANLDMPIEETGKKLGNIRGHLVEFPHEFLSEENLMGSVISNAVTPAEIFT</sequence>
<keyword evidence="4 6" id="KW-0442">Lipid degradation</keyword>
<dbReference type="InterPro" id="IPR016555">
    <property type="entry name" value="PLipase_D_euk"/>
</dbReference>
<dbReference type="Pfam" id="PF00614">
    <property type="entry name" value="PLDc"/>
    <property type="match status" value="1"/>
</dbReference>
<dbReference type="CDD" id="cd09141">
    <property type="entry name" value="PLDc_vPLD1_2_yPLD_like_2"/>
    <property type="match status" value="1"/>
</dbReference>
<evidence type="ECO:0000256" key="7">
    <source>
        <dbReference type="SAM" id="MobiDB-lite"/>
    </source>
</evidence>
<dbReference type="GO" id="GO:0006654">
    <property type="term" value="P:phosphatidic acid biosynthetic process"/>
    <property type="evidence" value="ECO:0007669"/>
    <property type="project" value="InterPro"/>
</dbReference>
<keyword evidence="2" id="KW-0677">Repeat</keyword>
<dbReference type="EC" id="3.1.4.4" evidence="6"/>
<dbReference type="PANTHER" id="PTHR18896">
    <property type="entry name" value="PHOSPHOLIPASE D"/>
    <property type="match status" value="1"/>
</dbReference>
<evidence type="ECO:0000256" key="5">
    <source>
        <dbReference type="ARBA" id="ARBA00023098"/>
    </source>
</evidence>
<name>A0A2Z6RWI4_9GLOM</name>
<dbReference type="GO" id="GO:0004630">
    <property type="term" value="F:phospholipase D activity"/>
    <property type="evidence" value="ECO:0007669"/>
    <property type="project" value="UniProtKB-UniRule"/>
</dbReference>
<evidence type="ECO:0000313" key="12">
    <source>
        <dbReference type="Proteomes" id="UP000247702"/>
    </source>
</evidence>
<keyword evidence="5" id="KW-0443">Lipid metabolism</keyword>
<evidence type="ECO:0000259" key="8">
    <source>
        <dbReference type="PROSITE" id="PS50035"/>
    </source>
</evidence>
<feature type="compositionally biased region" description="Polar residues" evidence="7">
    <location>
        <begin position="1"/>
        <end position="24"/>
    </location>
</feature>
<dbReference type="SMART" id="SM00155">
    <property type="entry name" value="PLDc"/>
    <property type="match status" value="2"/>
</dbReference>
<comment type="caution">
    <text evidence="10">The sequence shown here is derived from an EMBL/GenBank/DDBJ whole genome shotgun (WGS) entry which is preliminary data.</text>
</comment>
<dbReference type="SUPFAM" id="SSF64268">
    <property type="entry name" value="PX domain"/>
    <property type="match status" value="1"/>
</dbReference>
<dbReference type="Gene3D" id="3.30.870.10">
    <property type="entry name" value="Endonuclease Chain A"/>
    <property type="match status" value="2"/>
</dbReference>
<evidence type="ECO:0000256" key="1">
    <source>
        <dbReference type="ARBA" id="ARBA00008664"/>
    </source>
</evidence>
<dbReference type="PANTHER" id="PTHR18896:SF186">
    <property type="entry name" value="PHOSPHOLIPASE D"/>
    <property type="match status" value="1"/>
</dbReference>
<dbReference type="GO" id="GO:0009395">
    <property type="term" value="P:phospholipid catabolic process"/>
    <property type="evidence" value="ECO:0007669"/>
    <property type="project" value="TreeGrafter"/>
</dbReference>
<evidence type="ECO:0000313" key="11">
    <source>
        <dbReference type="EMBL" id="GES94962.1"/>
    </source>
</evidence>
<dbReference type="SUPFAM" id="SSF56024">
    <property type="entry name" value="Phospholipase D/nuclease"/>
    <property type="match status" value="2"/>
</dbReference>
<dbReference type="PROSITE" id="PS50195">
    <property type="entry name" value="PX"/>
    <property type="match status" value="1"/>
</dbReference>
<evidence type="ECO:0000256" key="3">
    <source>
        <dbReference type="ARBA" id="ARBA00022801"/>
    </source>
</evidence>
<feature type="compositionally biased region" description="Basic and acidic residues" evidence="7">
    <location>
        <begin position="914"/>
        <end position="926"/>
    </location>
</feature>
<dbReference type="InterPro" id="IPR001683">
    <property type="entry name" value="PX_dom"/>
</dbReference>
<feature type="region of interest" description="Disordered" evidence="7">
    <location>
        <begin position="897"/>
        <end position="947"/>
    </location>
</feature>
<dbReference type="InterPro" id="IPR015679">
    <property type="entry name" value="PLipase_D_fam"/>
</dbReference>
<dbReference type="CDD" id="cd09138">
    <property type="entry name" value="PLDc_vPLD1_2_yPLD_like_1"/>
    <property type="match status" value="1"/>
</dbReference>
<dbReference type="OrthoDB" id="14911at2759"/>
<feature type="compositionally biased region" description="Acidic residues" evidence="7">
    <location>
        <begin position="54"/>
        <end position="65"/>
    </location>
</feature>
<feature type="region of interest" description="Disordered" evidence="7">
    <location>
        <begin position="1"/>
        <end position="65"/>
    </location>
</feature>